<evidence type="ECO:0000313" key="3">
    <source>
        <dbReference type="Proteomes" id="UP000510643"/>
    </source>
</evidence>
<protein>
    <submittedName>
        <fullName evidence="2">Uncharacterized protein</fullName>
    </submittedName>
</protein>
<proteinExistence type="predicted"/>
<sequence length="240" mass="28306">MILGIIDKYFIVAEDLYRIRILSKNNIERFLMLIYFPLIISSLILTQTNLSPLLILVISSLVLVVPAIYYKIFFLYINLKRNIKNIQFEKGVGDLSTAVSIDFKPCKTNDIDNTFIFKLFDRNTIFYKPKKIKSKKVIDQLRVFYSEKSNHYFEKYDYELDYFIDLIFKSKTLSLNERIKLDSELKGISIKILLKDLNQITGIYQSELAKLFYIETKSKRFKNINTKSINSAYSQLDMDE</sequence>
<feature type="transmembrane region" description="Helical" evidence="1">
    <location>
        <begin position="30"/>
        <end position="47"/>
    </location>
</feature>
<keyword evidence="1" id="KW-0472">Membrane</keyword>
<accession>A0A7H9DPW6</accession>
<keyword evidence="3" id="KW-1185">Reference proteome</keyword>
<dbReference type="GeneID" id="78400516"/>
<gene>
    <name evidence="2" type="ORF">FH779_03565</name>
</gene>
<dbReference type="Proteomes" id="UP000510643">
    <property type="component" value="Chromosome"/>
</dbReference>
<name>A0A7H9DPW6_9FLAO</name>
<feature type="transmembrane region" description="Helical" evidence="1">
    <location>
        <begin position="53"/>
        <end position="77"/>
    </location>
</feature>
<dbReference type="RefSeq" id="WP_180906087.1">
    <property type="nucleotide sequence ID" value="NZ_CP040908.1"/>
</dbReference>
<evidence type="ECO:0000256" key="1">
    <source>
        <dbReference type="SAM" id="Phobius"/>
    </source>
</evidence>
<organism evidence="2 3">
    <name type="scientific">Empedobacter falsenii</name>
    <dbReference type="NCBI Taxonomy" id="343874"/>
    <lineage>
        <taxon>Bacteria</taxon>
        <taxon>Pseudomonadati</taxon>
        <taxon>Bacteroidota</taxon>
        <taxon>Flavobacteriia</taxon>
        <taxon>Flavobacteriales</taxon>
        <taxon>Weeksellaceae</taxon>
        <taxon>Empedobacter</taxon>
    </lineage>
</organism>
<keyword evidence="1" id="KW-1133">Transmembrane helix</keyword>
<dbReference type="AlphaFoldDB" id="A0A7H9DPW6"/>
<keyword evidence="1" id="KW-0812">Transmembrane</keyword>
<evidence type="ECO:0000313" key="2">
    <source>
        <dbReference type="EMBL" id="QLL57222.1"/>
    </source>
</evidence>
<dbReference type="EMBL" id="CP040908">
    <property type="protein sequence ID" value="QLL57222.1"/>
    <property type="molecule type" value="Genomic_DNA"/>
</dbReference>
<reference evidence="2 3" key="1">
    <citation type="submission" date="2019-06" db="EMBL/GenBank/DDBJ databases">
        <title>Emergence of pandrug resistant Empedobacter falsenii in China.</title>
        <authorList>
            <person name="Dong N."/>
            <person name="Chen S."/>
            <person name="Zhang R."/>
        </authorList>
    </citation>
    <scope>NUCLEOTIDE SEQUENCE [LARGE SCALE GENOMIC DNA]</scope>
    <source>
        <strain evidence="2 3">1681-1</strain>
    </source>
</reference>
<dbReference type="KEGG" id="efal:FH779_03565"/>